<gene>
    <name evidence="1" type="ORF">E1750_13495</name>
</gene>
<dbReference type="GO" id="GO:0003824">
    <property type="term" value="F:catalytic activity"/>
    <property type="evidence" value="ECO:0007669"/>
    <property type="project" value="InterPro"/>
</dbReference>
<protein>
    <submittedName>
        <fullName evidence="1">DUF4861 domain-containing protein</fullName>
    </submittedName>
</protein>
<accession>A0A4P6YJD9</accession>
<proteinExistence type="predicted"/>
<dbReference type="InterPro" id="IPR011013">
    <property type="entry name" value="Gal_mutarotase_sf_dom"/>
</dbReference>
<reference evidence="2" key="1">
    <citation type="submission" date="2019-03" db="EMBL/GenBank/DDBJ databases">
        <title>Flavobacterium sp.</title>
        <authorList>
            <person name="Kim H."/>
        </authorList>
    </citation>
    <scope>NUCLEOTIDE SEQUENCE [LARGE SCALE GENOMIC DNA]</scope>
    <source>
        <strain evidence="2">GS13</strain>
    </source>
</reference>
<dbReference type="Pfam" id="PF16153">
    <property type="entry name" value="DUF4861"/>
    <property type="match status" value="1"/>
</dbReference>
<dbReference type="OrthoDB" id="9800230at2"/>
<dbReference type="GO" id="GO:0005975">
    <property type="term" value="P:carbohydrate metabolic process"/>
    <property type="evidence" value="ECO:0007669"/>
    <property type="project" value="InterPro"/>
</dbReference>
<dbReference type="GO" id="GO:0030246">
    <property type="term" value="F:carbohydrate binding"/>
    <property type="evidence" value="ECO:0007669"/>
    <property type="project" value="InterPro"/>
</dbReference>
<organism evidence="1 2">
    <name type="scientific">Flavobacterium nackdongense</name>
    <dbReference type="NCBI Taxonomy" id="2547394"/>
    <lineage>
        <taxon>Bacteria</taxon>
        <taxon>Pseudomonadati</taxon>
        <taxon>Bacteroidota</taxon>
        <taxon>Flavobacteriia</taxon>
        <taxon>Flavobacteriales</taxon>
        <taxon>Flavobacteriaceae</taxon>
        <taxon>Flavobacterium</taxon>
    </lineage>
</organism>
<dbReference type="AlphaFoldDB" id="A0A4P6YJD9"/>
<dbReference type="SUPFAM" id="SSF74650">
    <property type="entry name" value="Galactose mutarotase-like"/>
    <property type="match status" value="1"/>
</dbReference>
<dbReference type="KEGG" id="fnk:E1750_13495"/>
<name>A0A4P6YJD9_9FLAO</name>
<evidence type="ECO:0000313" key="2">
    <source>
        <dbReference type="Proteomes" id="UP000291124"/>
    </source>
</evidence>
<sequence>MKLNLKPTLFLLGTLVLFSSFETKKQTSLGIVVKNALAMNRVDEVVSIQLKQLKKLTESYQDLLVKDEKGKLLVTQIVDTNLDGKADELLFQATVSANSSVTYTVFVDQDAQNKKPVSSYSTFARFVPERTDDFTWENDIVAFRTYGPEAQRLIEAGEKGGTLSSGIDIWLKKVKYSIIDKWYSNNLKTPGYYHIDHGEGYDPYHVGKSRGAGGTGIWLKDSLHVSKNFVKYRVIATGPLRAIFELDYDSWSQFGVKETKRISLDLGANFTKFENKIAANSKIPNYTVGITLHTEKGSVKLNAPKGIFRYWEPIDDAFVGEGIIMAPKQIVEAVNHHSSHPDQSQILVITEPKNDVLVYYVGSTWTKAGLIQSKEEWDAKLEKQEQIINNPLLIKVM</sequence>
<evidence type="ECO:0000313" key="1">
    <source>
        <dbReference type="EMBL" id="QBN20653.1"/>
    </source>
</evidence>
<keyword evidence="2" id="KW-1185">Reference proteome</keyword>
<dbReference type="EMBL" id="CP037933">
    <property type="protein sequence ID" value="QBN20653.1"/>
    <property type="molecule type" value="Genomic_DNA"/>
</dbReference>
<dbReference type="InterPro" id="IPR032342">
    <property type="entry name" value="DUF4861"/>
</dbReference>
<dbReference type="Proteomes" id="UP000291124">
    <property type="component" value="Chromosome"/>
</dbReference>